<keyword evidence="6" id="KW-1185">Reference proteome</keyword>
<sequence>MKIFKLFLFTAFISLTISCSSDDDSSSAANNDNIVGVWKGTEVNYTGVQTSVANGETTTMEFVGTGYDLDYTITITANPNNITSEGSYKVELVTTIDGQTNTVNLEDINFLETSTWSIDGDQFSLTSNGDTDVMTIVELTDSNLVLNGISVETLSQGGVQMESTTDITLKFSKL</sequence>
<dbReference type="Proteomes" id="UP001388259">
    <property type="component" value="Unassembled WGS sequence"/>
</dbReference>
<feature type="chain" id="PRO_5044329411" evidence="1">
    <location>
        <begin position="22"/>
        <end position="174"/>
    </location>
</feature>
<evidence type="ECO:0000313" key="3">
    <source>
        <dbReference type="EMBL" id="MEM0519080.1"/>
    </source>
</evidence>
<dbReference type="Pfam" id="PF13648">
    <property type="entry name" value="Lipocalin_4"/>
    <property type="match status" value="1"/>
</dbReference>
<protein>
    <submittedName>
        <fullName evidence="3">Lipocalin family protein</fullName>
    </submittedName>
</protein>
<evidence type="ECO:0000259" key="2">
    <source>
        <dbReference type="Pfam" id="PF13648"/>
    </source>
</evidence>
<evidence type="ECO:0000256" key="1">
    <source>
        <dbReference type="SAM" id="SignalP"/>
    </source>
</evidence>
<dbReference type="InterPro" id="IPR024311">
    <property type="entry name" value="Lipocalin-like"/>
</dbReference>
<comment type="caution">
    <text evidence="3">The sequence shown here is derived from an EMBL/GenBank/DDBJ whole genome shotgun (WGS) entry which is preliminary data.</text>
</comment>
<dbReference type="RefSeq" id="WP_279449016.1">
    <property type="nucleotide sequence ID" value="NZ_JAZBJM010000009.1"/>
</dbReference>
<feature type="signal peptide" evidence="1">
    <location>
        <begin position="1"/>
        <end position="21"/>
    </location>
</feature>
<proteinExistence type="predicted"/>
<dbReference type="EMBL" id="JAZBJM010000009">
    <property type="protein sequence ID" value="MEM0519080.1"/>
    <property type="molecule type" value="Genomic_DNA"/>
</dbReference>
<reference evidence="3 6" key="1">
    <citation type="submission" date="2024-01" db="EMBL/GenBank/DDBJ databases">
        <title>Aequorivita flavus sp. nov., isolated from deep-sea sediment.</title>
        <authorList>
            <person name="Chen X."/>
        </authorList>
    </citation>
    <scope>NUCLEOTIDE SEQUENCE</scope>
    <source>
        <strain evidence="3">MCCC 1A16923</strain>
        <strain evidence="4 6">MCCC 1A16935</strain>
    </source>
</reference>
<feature type="domain" description="Lipocalin-like" evidence="2">
    <location>
        <begin position="34"/>
        <end position="146"/>
    </location>
</feature>
<gene>
    <name evidence="4" type="ORF">VZD24_11580</name>
    <name evidence="3" type="ORF">VZD85_11995</name>
</gene>
<evidence type="ECO:0000313" key="5">
    <source>
        <dbReference type="Proteomes" id="UP001388259"/>
    </source>
</evidence>
<dbReference type="PROSITE" id="PS51257">
    <property type="entry name" value="PROKAR_LIPOPROTEIN"/>
    <property type="match status" value="1"/>
</dbReference>
<accession>A0AB35YV22</accession>
<evidence type="ECO:0000313" key="6">
    <source>
        <dbReference type="Proteomes" id="UP001390963"/>
    </source>
</evidence>
<evidence type="ECO:0000313" key="4">
    <source>
        <dbReference type="EMBL" id="MEM0574161.1"/>
    </source>
</evidence>
<organism evidence="3 5">
    <name type="scientific">Aequorivita flava</name>
    <dbReference type="NCBI Taxonomy" id="3114371"/>
    <lineage>
        <taxon>Bacteria</taxon>
        <taxon>Pseudomonadati</taxon>
        <taxon>Bacteroidota</taxon>
        <taxon>Flavobacteriia</taxon>
        <taxon>Flavobacteriales</taxon>
        <taxon>Flavobacteriaceae</taxon>
        <taxon>Aequorivita</taxon>
    </lineage>
</organism>
<dbReference type="EMBL" id="JBANCF010000010">
    <property type="protein sequence ID" value="MEM0574161.1"/>
    <property type="molecule type" value="Genomic_DNA"/>
</dbReference>
<keyword evidence="1" id="KW-0732">Signal</keyword>
<name>A0AB35YV22_9FLAO</name>
<dbReference type="AlphaFoldDB" id="A0AB35YV22"/>
<dbReference type="Proteomes" id="UP001390963">
    <property type="component" value="Unassembled WGS sequence"/>
</dbReference>